<feature type="domain" description="ABC3 transporter permease C-terminal" evidence="7">
    <location>
        <begin position="281"/>
        <end position="392"/>
    </location>
</feature>
<reference evidence="9 10" key="1">
    <citation type="submission" date="2019-11" db="EMBL/GenBank/DDBJ databases">
        <title>Pedobacter sp. HMF7056 Genome sequencing and assembly.</title>
        <authorList>
            <person name="Kang H."/>
            <person name="Kim H."/>
            <person name="Joh K."/>
        </authorList>
    </citation>
    <scope>NUCLEOTIDE SEQUENCE [LARGE SCALE GENOMIC DNA]</scope>
    <source>
        <strain evidence="9 10">HMF7056</strain>
    </source>
</reference>
<dbReference type="PANTHER" id="PTHR30572">
    <property type="entry name" value="MEMBRANE COMPONENT OF TRANSPORTER-RELATED"/>
    <property type="match status" value="1"/>
</dbReference>
<dbReference type="RefSeq" id="WP_160905799.1">
    <property type="nucleotide sequence ID" value="NZ_WVHS01000001.1"/>
</dbReference>
<evidence type="ECO:0000256" key="4">
    <source>
        <dbReference type="ARBA" id="ARBA00022989"/>
    </source>
</evidence>
<feature type="transmembrane region" description="Helical" evidence="6">
    <location>
        <begin position="698"/>
        <end position="726"/>
    </location>
</feature>
<feature type="transmembrane region" description="Helical" evidence="6">
    <location>
        <begin position="665"/>
        <end position="686"/>
    </location>
</feature>
<feature type="transmembrane region" description="Helical" evidence="6">
    <location>
        <begin position="278"/>
        <end position="300"/>
    </location>
</feature>
<keyword evidence="4 6" id="KW-1133">Transmembrane helix</keyword>
<evidence type="ECO:0000313" key="10">
    <source>
        <dbReference type="Proteomes" id="UP000451233"/>
    </source>
</evidence>
<proteinExistence type="predicted"/>
<evidence type="ECO:0000256" key="6">
    <source>
        <dbReference type="SAM" id="Phobius"/>
    </source>
</evidence>
<name>A0A7K1XV46_9SPHI</name>
<evidence type="ECO:0000313" key="9">
    <source>
        <dbReference type="EMBL" id="MXV14854.1"/>
    </source>
</evidence>
<evidence type="ECO:0000259" key="8">
    <source>
        <dbReference type="Pfam" id="PF12704"/>
    </source>
</evidence>
<protein>
    <submittedName>
        <fullName evidence="9">FtsX-like permease family protein</fullName>
    </submittedName>
</protein>
<comment type="subcellular location">
    <subcellularLocation>
        <location evidence="1">Cell membrane</location>
        <topology evidence="1">Multi-pass membrane protein</topology>
    </subcellularLocation>
</comment>
<feature type="domain" description="ABC3 transporter permease C-terminal" evidence="7">
    <location>
        <begin position="665"/>
        <end position="778"/>
    </location>
</feature>
<gene>
    <name evidence="9" type="ORF">GS398_06055</name>
</gene>
<dbReference type="Pfam" id="PF12704">
    <property type="entry name" value="MacB_PCD"/>
    <property type="match status" value="1"/>
</dbReference>
<keyword evidence="3 6" id="KW-0812">Transmembrane</keyword>
<evidence type="ECO:0000256" key="5">
    <source>
        <dbReference type="ARBA" id="ARBA00023136"/>
    </source>
</evidence>
<keyword evidence="5 6" id="KW-0472">Membrane</keyword>
<feature type="transmembrane region" description="Helical" evidence="6">
    <location>
        <begin position="367"/>
        <end position="395"/>
    </location>
</feature>
<dbReference type="EMBL" id="WVHS01000001">
    <property type="protein sequence ID" value="MXV14854.1"/>
    <property type="molecule type" value="Genomic_DNA"/>
</dbReference>
<evidence type="ECO:0000256" key="2">
    <source>
        <dbReference type="ARBA" id="ARBA00022475"/>
    </source>
</evidence>
<feature type="transmembrane region" description="Helical" evidence="6">
    <location>
        <begin position="746"/>
        <end position="771"/>
    </location>
</feature>
<dbReference type="GO" id="GO:0022857">
    <property type="term" value="F:transmembrane transporter activity"/>
    <property type="evidence" value="ECO:0007669"/>
    <property type="project" value="TreeGrafter"/>
</dbReference>
<evidence type="ECO:0000259" key="7">
    <source>
        <dbReference type="Pfam" id="PF02687"/>
    </source>
</evidence>
<dbReference type="Pfam" id="PF02687">
    <property type="entry name" value="FtsX"/>
    <property type="match status" value="2"/>
</dbReference>
<dbReference type="InterPro" id="IPR025857">
    <property type="entry name" value="MacB_PCD"/>
</dbReference>
<feature type="transmembrane region" description="Helical" evidence="6">
    <location>
        <begin position="321"/>
        <end position="347"/>
    </location>
</feature>
<dbReference type="AlphaFoldDB" id="A0A7K1XV46"/>
<keyword evidence="2" id="KW-1003">Cell membrane</keyword>
<feature type="transmembrane region" description="Helical" evidence="6">
    <location>
        <begin position="416"/>
        <end position="436"/>
    </location>
</feature>
<evidence type="ECO:0000256" key="3">
    <source>
        <dbReference type="ARBA" id="ARBA00022692"/>
    </source>
</evidence>
<dbReference type="PANTHER" id="PTHR30572:SF18">
    <property type="entry name" value="ABC-TYPE MACROLIDE FAMILY EXPORT SYSTEM PERMEASE COMPONENT 2"/>
    <property type="match status" value="1"/>
</dbReference>
<dbReference type="Proteomes" id="UP000451233">
    <property type="component" value="Unassembled WGS sequence"/>
</dbReference>
<dbReference type="GO" id="GO:0005886">
    <property type="term" value="C:plasma membrane"/>
    <property type="evidence" value="ECO:0007669"/>
    <property type="project" value="UniProtKB-SubCell"/>
</dbReference>
<sequence>MLKNYLKVAFRNLWKKKGFSFINITGLSIGMASAVLILLWIYSEISFDQFHEKSERIYQMYNRSVFDGKLWCWGTTPKPMGAALRKDYPQVENAARVTQGTFLTSVGEKHLNSSGYLTDPDFLKIFSFPLLKGDAARALGKAGSIVITEKLAQKLFGEADAFGKVIRIDSIAQFTVTGIMKDLPANTRFDFEFLLPWSYMKTIGWDDNYWGNNSVQTYVLLKPGVTEAMANNRFRNITKSHSDTKDIEVFVHPITKWRLYSKFENGQIVGGRIGVVRLFGIIAGFILLIACINFMNLSTARSEKRAKEVGIRKVVGAQKGLLVSQFLGESILISLLAGMVAMIIVQLSLSGFNELTDKHLSIPYGSVLFWLASLVFVMLTGIIAGSYPAFYLSAYKPVSVLKGTFKAAHALVTPRKILVVMQFTFAIGLIICTIIVNQQIRYAQARETGYKKDNLVYTFIQGDVEKHYTAISNELLNSGAVTSITKTSAPITQKWSDSWGYSWKGKDPNAKLDFCIYNVDGNFAKTTGLRILRGRDIDVKTYPTDSNAMLLNEAAVKIMGFKDPIGQTVTNGDDGKWHVVGVIPDFILSSPYEPVSPMIVQGPKAWFNVIHLRLNSARATSDNLAKTEAIFKKYNPDYPPAFKFVDDEYGHKFAEEKRIGTLSGLFAGLTIVISCLGLFALATYMAENRIKEIGVRKVLGASVSSITTLLSTDFLKLVCISFVVAVPLAWWGMHTWLQSYTYRVPISIWVFAVTGVISVFIAVATISYQAIKAAIANPVKSLRTE</sequence>
<dbReference type="InterPro" id="IPR003838">
    <property type="entry name" value="ABC3_permease_C"/>
</dbReference>
<feature type="transmembrane region" description="Helical" evidence="6">
    <location>
        <begin position="21"/>
        <end position="42"/>
    </location>
</feature>
<comment type="caution">
    <text evidence="9">The sequence shown here is derived from an EMBL/GenBank/DDBJ whole genome shotgun (WGS) entry which is preliminary data.</text>
</comment>
<keyword evidence="10" id="KW-1185">Reference proteome</keyword>
<dbReference type="InterPro" id="IPR050250">
    <property type="entry name" value="Macrolide_Exporter_MacB"/>
</dbReference>
<organism evidence="9 10">
    <name type="scientific">Hufsiella ginkgonis</name>
    <dbReference type="NCBI Taxonomy" id="2695274"/>
    <lineage>
        <taxon>Bacteria</taxon>
        <taxon>Pseudomonadati</taxon>
        <taxon>Bacteroidota</taxon>
        <taxon>Sphingobacteriia</taxon>
        <taxon>Sphingobacteriales</taxon>
        <taxon>Sphingobacteriaceae</taxon>
        <taxon>Hufsiella</taxon>
    </lineage>
</organism>
<evidence type="ECO:0000256" key="1">
    <source>
        <dbReference type="ARBA" id="ARBA00004651"/>
    </source>
</evidence>
<feature type="domain" description="MacB-like periplasmic core" evidence="8">
    <location>
        <begin position="20"/>
        <end position="236"/>
    </location>
</feature>
<accession>A0A7K1XV46</accession>